<sequence>MTTLHRLTAADVPAAAELHRRSFPSFFLSELGPAFLREFYRGFLAEGAVTVVARDETGRLVGVVVGHVNPSGFFRRLLVKRWYAFAFASLSLVVRRPSVVPRLFRALTYRGQGGEEQPRGALLSSICVEPAMQGTGTGRLVLEAWLRELESQGETRAYLTTDAVDNDSVNAFYVRSGWRLFSSYETPDQRRMNCYVWSANTSGDQSDDPCTKGNEQ</sequence>
<evidence type="ECO:0000259" key="1">
    <source>
        <dbReference type="PROSITE" id="PS51186"/>
    </source>
</evidence>
<proteinExistence type="predicted"/>
<dbReference type="InterPro" id="IPR016181">
    <property type="entry name" value="Acyl_CoA_acyltransferase"/>
</dbReference>
<evidence type="ECO:0000313" key="5">
    <source>
        <dbReference type="Proteomes" id="UP000630594"/>
    </source>
</evidence>
<dbReference type="Pfam" id="PF00583">
    <property type="entry name" value="Acetyltransf_1"/>
    <property type="match status" value="1"/>
</dbReference>
<dbReference type="EMBL" id="CP038462">
    <property type="protein sequence ID" value="QCC76400.1"/>
    <property type="molecule type" value="Genomic_DNA"/>
</dbReference>
<keyword evidence="5" id="KW-1185">Reference proteome</keyword>
<reference evidence="2" key="5">
    <citation type="submission" date="2024-05" db="EMBL/GenBank/DDBJ databases">
        <authorList>
            <person name="Sun Q."/>
            <person name="Sedlacek I."/>
        </authorList>
    </citation>
    <scope>NUCLEOTIDE SEQUENCE</scope>
    <source>
        <strain evidence="2">CCM 7403</strain>
    </source>
</reference>
<dbReference type="AlphaFoldDB" id="A0A4P7U8I4"/>
<dbReference type="RefSeq" id="WP_135831449.1">
    <property type="nucleotide sequence ID" value="NZ_BMCK01000001.1"/>
</dbReference>
<evidence type="ECO:0000313" key="2">
    <source>
        <dbReference type="EMBL" id="GGD07197.1"/>
    </source>
</evidence>
<reference evidence="2" key="2">
    <citation type="journal article" date="2014" name="Int. J. Syst. Evol. Microbiol.">
        <title>Complete genome of a new Firmicutes species belonging to the dominant human colonic microbiota ('Ruminococcus bicirculans') reveals two chromosomes and a selective capacity to utilize plant glucans.</title>
        <authorList>
            <consortium name="NISC Comparative Sequencing Program"/>
            <person name="Wegmann U."/>
            <person name="Louis P."/>
            <person name="Goesmann A."/>
            <person name="Henrissat B."/>
            <person name="Duncan S.H."/>
            <person name="Flint H.J."/>
        </authorList>
    </citation>
    <scope>NUCLEOTIDE SEQUENCE</scope>
    <source>
        <strain evidence="2">CCM 7403</strain>
    </source>
</reference>
<reference evidence="3 4" key="1">
    <citation type="journal article" date="2008" name="Int. J. Syst. Evol. Microbiol.">
        <title>Nocardioides daphniae sp. nov., isolated from Daphnia cucullata (Crustacea: Cladocera).</title>
        <authorList>
            <person name="Toth E.M."/>
            <person name="Keki Z."/>
            <person name="Homonnay Z.G."/>
            <person name="Borsodi A.K."/>
            <person name="Marialigeti K."/>
            <person name="Schumann P."/>
        </authorList>
    </citation>
    <scope>NUCLEOTIDE SEQUENCE [LARGE SCALE GENOMIC DNA]</scope>
    <source>
        <strain evidence="3 4">JCM 16608</strain>
    </source>
</reference>
<dbReference type="Proteomes" id="UP000630594">
    <property type="component" value="Unassembled WGS sequence"/>
</dbReference>
<organism evidence="3 4">
    <name type="scientific">Nocardioides daphniae</name>
    <dbReference type="NCBI Taxonomy" id="402297"/>
    <lineage>
        <taxon>Bacteria</taxon>
        <taxon>Bacillati</taxon>
        <taxon>Actinomycetota</taxon>
        <taxon>Actinomycetes</taxon>
        <taxon>Propionibacteriales</taxon>
        <taxon>Nocardioidaceae</taxon>
        <taxon>Nocardioides</taxon>
    </lineage>
</organism>
<dbReference type="EMBL" id="BMCK01000001">
    <property type="protein sequence ID" value="GGD07197.1"/>
    <property type="molecule type" value="Genomic_DNA"/>
</dbReference>
<dbReference type="SUPFAM" id="SSF55729">
    <property type="entry name" value="Acyl-CoA N-acyltransferases (Nat)"/>
    <property type="match status" value="1"/>
</dbReference>
<dbReference type="PROSITE" id="PS51186">
    <property type="entry name" value="GNAT"/>
    <property type="match status" value="1"/>
</dbReference>
<dbReference type="OrthoDB" id="1819306at2"/>
<reference evidence="3" key="4">
    <citation type="submission" date="2019-03" db="EMBL/GenBank/DDBJ databases">
        <authorList>
            <person name="Huang Y."/>
        </authorList>
    </citation>
    <scope>NUCLEOTIDE SEQUENCE</scope>
    <source>
        <strain evidence="3">JCM 16608</strain>
    </source>
</reference>
<evidence type="ECO:0000313" key="4">
    <source>
        <dbReference type="Proteomes" id="UP000297025"/>
    </source>
</evidence>
<keyword evidence="3" id="KW-0808">Transferase</keyword>
<protein>
    <submittedName>
        <fullName evidence="3">GNAT family N-acetyltransferase</fullName>
    </submittedName>
</protein>
<dbReference type="InterPro" id="IPR000182">
    <property type="entry name" value="GNAT_dom"/>
</dbReference>
<evidence type="ECO:0000313" key="3">
    <source>
        <dbReference type="EMBL" id="QCC76400.1"/>
    </source>
</evidence>
<accession>A0A4P7U8I4</accession>
<dbReference type="KEGG" id="ndp:E2C04_02745"/>
<reference evidence="5" key="3">
    <citation type="journal article" date="2019" name="Int. J. Syst. Evol. Microbiol.">
        <title>The Global Catalogue of Microorganisms (GCM) 10K type strain sequencing project: providing services to taxonomists for standard genome sequencing and annotation.</title>
        <authorList>
            <consortium name="The Broad Institute Genomics Platform"/>
            <consortium name="The Broad Institute Genome Sequencing Center for Infectious Disease"/>
            <person name="Wu L."/>
            <person name="Ma J."/>
        </authorList>
    </citation>
    <scope>NUCLEOTIDE SEQUENCE [LARGE SCALE GENOMIC DNA]</scope>
    <source>
        <strain evidence="5">CCM 7403</strain>
    </source>
</reference>
<name>A0A4P7U8I4_9ACTN</name>
<feature type="domain" description="N-acetyltransferase" evidence="1">
    <location>
        <begin position="2"/>
        <end position="197"/>
    </location>
</feature>
<dbReference type="Proteomes" id="UP000297025">
    <property type="component" value="Chromosome"/>
</dbReference>
<dbReference type="GO" id="GO:0016747">
    <property type="term" value="F:acyltransferase activity, transferring groups other than amino-acyl groups"/>
    <property type="evidence" value="ECO:0007669"/>
    <property type="project" value="InterPro"/>
</dbReference>
<gene>
    <name evidence="3" type="ORF">E2C04_02745</name>
    <name evidence="2" type="ORF">GCM10007231_02390</name>
</gene>
<dbReference type="Gene3D" id="3.40.630.30">
    <property type="match status" value="1"/>
</dbReference>